<evidence type="ECO:0000256" key="1">
    <source>
        <dbReference type="ARBA" id="ARBA00004611"/>
    </source>
</evidence>
<organism evidence="15 16">
    <name type="scientific">Silurus meridionalis</name>
    <name type="common">Southern catfish</name>
    <name type="synonym">Silurus soldatovi meridionalis</name>
    <dbReference type="NCBI Taxonomy" id="175797"/>
    <lineage>
        <taxon>Eukaryota</taxon>
        <taxon>Metazoa</taxon>
        <taxon>Chordata</taxon>
        <taxon>Craniata</taxon>
        <taxon>Vertebrata</taxon>
        <taxon>Euteleostomi</taxon>
        <taxon>Actinopterygii</taxon>
        <taxon>Neopterygii</taxon>
        <taxon>Teleostei</taxon>
        <taxon>Ostariophysi</taxon>
        <taxon>Siluriformes</taxon>
        <taxon>Siluridae</taxon>
        <taxon>Silurus</taxon>
    </lineage>
</organism>
<dbReference type="GO" id="GO:0003352">
    <property type="term" value="P:regulation of cilium movement"/>
    <property type="evidence" value="ECO:0007669"/>
    <property type="project" value="TreeGrafter"/>
</dbReference>
<dbReference type="PANTHER" id="PTHR21625">
    <property type="entry name" value="NYD-SP28 PROTEIN"/>
    <property type="match status" value="1"/>
</dbReference>
<sequence length="472" mass="54464">MQKKGGKKGKGGKQTTKEDRLLFLKNKQQKEVLNTRVNLKKLNQLWHASLRQTAAAALHEDFAVLRQTFERVVDCKDDAIQLLVHELSEAEHQSALAKGTHLQRVDYLLNVQKSRLASLESHWNTSLEELTTECCTEREHFLKRHQRDIEYLEAANSALEQHYAGIESEAQQNYQNERDDIKNQNTEEKHALSVHLEGTVEELWQQLQQEQEKYTEATNNLQADFDALSAKDQQNAQQANLLIKRIQKLQETITALHSHLSSSQVDNEASACDLREECEQVSEKIQQLRAKLSTAQAAEKTRLANHTMHSYKALKKLQDINEEGEILLSLVNVCRKLETEQEKVVPFYTSSLTDEELSQEKANAMKSISEELAQTMMDYTDLLRFWQRFNKVRLERLCLEREKKFLELENQQLRILVKQHLDGFSVNEEILQQQNSLLMVSGALQQTSPPSETRTKTHRTVIEAAHVVQHIL</sequence>
<dbReference type="AlphaFoldDB" id="A0A8T0BL19"/>
<keyword evidence="4 13" id="KW-0175">Coiled coil</keyword>
<evidence type="ECO:0000256" key="13">
    <source>
        <dbReference type="SAM" id="Coils"/>
    </source>
</evidence>
<keyword evidence="6" id="KW-0206">Cytoskeleton</keyword>
<comment type="caution">
    <text evidence="15">The sequence shown here is derived from an EMBL/GenBank/DDBJ whole genome shotgun (WGS) entry which is preliminary data.</text>
</comment>
<evidence type="ECO:0000256" key="4">
    <source>
        <dbReference type="ARBA" id="ARBA00023054"/>
    </source>
</evidence>
<comment type="function">
    <text evidence="12">Component of the nexin-dynein regulatory complex (N-DRC), a key regulator of ciliary/flagellar motility which maintains the alignment and integrity of the distal axoneme and regulates microtubule sliding in motile axonemes. Plays a critical role in the assembly of N-DRC and also stabilizes the assembly of multiple inner dynein arms and radial spokes. Coassembles with DRC1 to form a central scaffold needed for assembly of the N-DRC and its attachment to the outer doublet microtubules.</text>
</comment>
<name>A0A8T0BL19_SILME</name>
<evidence type="ECO:0000256" key="10">
    <source>
        <dbReference type="ARBA" id="ARBA00040899"/>
    </source>
</evidence>
<comment type="similarity">
    <text evidence="9">Belongs to the DRC2 family.</text>
</comment>
<evidence type="ECO:0000313" key="15">
    <source>
        <dbReference type="EMBL" id="KAF7706060.1"/>
    </source>
</evidence>
<dbReference type="GO" id="GO:0060285">
    <property type="term" value="P:cilium-dependent cell motility"/>
    <property type="evidence" value="ECO:0007669"/>
    <property type="project" value="TreeGrafter"/>
</dbReference>
<protein>
    <recommendedName>
        <fullName evidence="10">Dynein regulatory complex subunit 2</fullName>
    </recommendedName>
    <alternativeName>
        <fullName evidence="11">Coiled-coil domain-containing protein 65</fullName>
    </alternativeName>
</protein>
<dbReference type="Proteomes" id="UP000606274">
    <property type="component" value="Unassembled WGS sequence"/>
</dbReference>
<comment type="subcellular location">
    <subcellularLocation>
        <location evidence="1">Cytoplasm</location>
        <location evidence="1">Cytoskeleton</location>
        <location evidence="1">Flagellum axoneme</location>
    </subcellularLocation>
    <subcellularLocation>
        <location evidence="8">Cytoplasm</location>
        <location evidence="8">Cytoskeleton</location>
        <location evidence="8">Flagellum basal body</location>
    </subcellularLocation>
</comment>
<keyword evidence="5" id="KW-0969">Cilium</keyword>
<keyword evidence="7" id="KW-0966">Cell projection</keyword>
<keyword evidence="2" id="KW-0963">Cytoplasm</keyword>
<dbReference type="GO" id="GO:0070286">
    <property type="term" value="P:axonemal dynein complex assembly"/>
    <property type="evidence" value="ECO:0007669"/>
    <property type="project" value="InterPro"/>
</dbReference>
<evidence type="ECO:0000259" key="14">
    <source>
        <dbReference type="Pfam" id="PF14772"/>
    </source>
</evidence>
<evidence type="ECO:0000256" key="7">
    <source>
        <dbReference type="ARBA" id="ARBA00023273"/>
    </source>
</evidence>
<dbReference type="OrthoDB" id="7760980at2759"/>
<dbReference type="GO" id="GO:0005858">
    <property type="term" value="C:axonemal dynein complex"/>
    <property type="evidence" value="ECO:0007669"/>
    <property type="project" value="InterPro"/>
</dbReference>
<feature type="coiled-coil region" evidence="13">
    <location>
        <begin position="142"/>
        <end position="220"/>
    </location>
</feature>
<keyword evidence="16" id="KW-1185">Reference proteome</keyword>
<keyword evidence="3" id="KW-0282">Flagellum</keyword>
<dbReference type="EMBL" id="JABFDY010000006">
    <property type="protein sequence ID" value="KAF7706060.1"/>
    <property type="molecule type" value="Genomic_DNA"/>
</dbReference>
<dbReference type="InterPro" id="IPR039505">
    <property type="entry name" value="DRC1/2_N"/>
</dbReference>
<dbReference type="InterPro" id="IPR039750">
    <property type="entry name" value="DRC1/DRC2"/>
</dbReference>
<feature type="domain" description="Dynein regulatory complex protein 1/2 N-terminal" evidence="14">
    <location>
        <begin position="15"/>
        <end position="104"/>
    </location>
</feature>
<evidence type="ECO:0000256" key="12">
    <source>
        <dbReference type="ARBA" id="ARBA00045865"/>
    </source>
</evidence>
<evidence type="ECO:0000256" key="3">
    <source>
        <dbReference type="ARBA" id="ARBA00022846"/>
    </source>
</evidence>
<evidence type="ECO:0000256" key="6">
    <source>
        <dbReference type="ARBA" id="ARBA00023212"/>
    </source>
</evidence>
<evidence type="ECO:0000256" key="2">
    <source>
        <dbReference type="ARBA" id="ARBA00022490"/>
    </source>
</evidence>
<evidence type="ECO:0000256" key="11">
    <source>
        <dbReference type="ARBA" id="ARBA00041517"/>
    </source>
</evidence>
<dbReference type="PANTHER" id="PTHR21625:SF0">
    <property type="entry name" value="DYNEIN REGULATORY COMPLEX SUBUNIT 2"/>
    <property type="match status" value="1"/>
</dbReference>
<dbReference type="Pfam" id="PF14772">
    <property type="entry name" value="NYD-SP28"/>
    <property type="match status" value="1"/>
</dbReference>
<proteinExistence type="inferred from homology"/>
<evidence type="ECO:0000313" key="16">
    <source>
        <dbReference type="Proteomes" id="UP000606274"/>
    </source>
</evidence>
<reference evidence="15" key="1">
    <citation type="submission" date="2020-08" db="EMBL/GenBank/DDBJ databases">
        <title>Chromosome-level assembly of Southern catfish (Silurus meridionalis) provides insights into visual adaptation to the nocturnal and benthic lifestyles.</title>
        <authorList>
            <person name="Zhang Y."/>
            <person name="Wang D."/>
            <person name="Peng Z."/>
        </authorList>
    </citation>
    <scope>NUCLEOTIDE SEQUENCE</scope>
    <source>
        <strain evidence="15">SWU-2019-XX</strain>
        <tissue evidence="15">Muscle</tissue>
    </source>
</reference>
<accession>A0A8T0BL19</accession>
<evidence type="ECO:0000256" key="9">
    <source>
        <dbReference type="ARBA" id="ARBA00038424"/>
    </source>
</evidence>
<evidence type="ECO:0000256" key="5">
    <source>
        <dbReference type="ARBA" id="ARBA00023069"/>
    </source>
</evidence>
<evidence type="ECO:0000256" key="8">
    <source>
        <dbReference type="ARBA" id="ARBA00037841"/>
    </source>
</evidence>
<gene>
    <name evidence="15" type="ORF">HF521_019314</name>
</gene>